<dbReference type="RefSeq" id="WP_082237700.1">
    <property type="nucleotide sequence ID" value="NZ_CP118494.1"/>
</dbReference>
<dbReference type="AlphaFoldDB" id="A0A0L6CTF7"/>
<dbReference type="STRING" id="74031.SAMN04488077_107165"/>
<gene>
    <name evidence="2" type="ORF">ROTO_23580</name>
</gene>
<name>A0A0L6CTF7_9RHOB</name>
<accession>A0A0L6CTF7</accession>
<feature type="domain" description="YjiS-like" evidence="1">
    <location>
        <begin position="27"/>
        <end position="61"/>
    </location>
</feature>
<dbReference type="EMBL" id="LGVV01000032">
    <property type="protein sequence ID" value="KNX41057.1"/>
    <property type="molecule type" value="Genomic_DNA"/>
</dbReference>
<comment type="caution">
    <text evidence="2">The sequence shown here is derived from an EMBL/GenBank/DDBJ whole genome shotgun (WGS) entry which is preliminary data.</text>
</comment>
<dbReference type="Pfam" id="PF06568">
    <property type="entry name" value="YjiS-like"/>
    <property type="match status" value="1"/>
</dbReference>
<evidence type="ECO:0000313" key="3">
    <source>
        <dbReference type="Proteomes" id="UP000037046"/>
    </source>
</evidence>
<proteinExistence type="predicted"/>
<dbReference type="PATRIC" id="fig|74031.6.peg.2411"/>
<protein>
    <recommendedName>
        <fullName evidence="1">YjiS-like domain-containing protein</fullName>
    </recommendedName>
</protein>
<evidence type="ECO:0000259" key="1">
    <source>
        <dbReference type="Pfam" id="PF06568"/>
    </source>
</evidence>
<dbReference type="InterPro" id="IPR009506">
    <property type="entry name" value="YjiS-like"/>
</dbReference>
<reference evidence="3" key="1">
    <citation type="submission" date="2015-07" db="EMBL/GenBank/DDBJ databases">
        <title>Draft Genome Sequence of Roseovarius tolerans EL-164, a producer of N-Acylated Alanine Methyl Esters (NAMEs).</title>
        <authorList>
            <person name="Voget S."/>
            <person name="Bruns H."/>
            <person name="Wagner-Doebler I."/>
            <person name="Schulz S."/>
            <person name="Daniel R."/>
        </authorList>
    </citation>
    <scope>NUCLEOTIDE SEQUENCE [LARGE SCALE GENOMIC DNA]</scope>
    <source>
        <strain evidence="3">EL-164</strain>
    </source>
</reference>
<dbReference type="OrthoDB" id="8244198at2"/>
<sequence>MSTTIHMRRSALHILGEDLSTAVYAAVQRLADYRMYRRTLRELQDLTARDLFDLGMHRSEIKRVAHDAVYGHRS</sequence>
<organism evidence="2 3">
    <name type="scientific">Roseovarius tolerans</name>
    <dbReference type="NCBI Taxonomy" id="74031"/>
    <lineage>
        <taxon>Bacteria</taxon>
        <taxon>Pseudomonadati</taxon>
        <taxon>Pseudomonadota</taxon>
        <taxon>Alphaproteobacteria</taxon>
        <taxon>Rhodobacterales</taxon>
        <taxon>Roseobacteraceae</taxon>
        <taxon>Roseovarius</taxon>
    </lineage>
</organism>
<keyword evidence="3" id="KW-1185">Reference proteome</keyword>
<evidence type="ECO:0000313" key="2">
    <source>
        <dbReference type="EMBL" id="KNX41057.1"/>
    </source>
</evidence>
<dbReference type="Proteomes" id="UP000037046">
    <property type="component" value="Unassembled WGS sequence"/>
</dbReference>